<dbReference type="AlphaFoldDB" id="A0A4S4M8G0"/>
<dbReference type="InterPro" id="IPR036322">
    <property type="entry name" value="WD40_repeat_dom_sf"/>
</dbReference>
<dbReference type="PANTHER" id="PTHR19918">
    <property type="entry name" value="CELL DIVISION CYCLE 20 CDC20 FIZZY -RELATED"/>
    <property type="match status" value="1"/>
</dbReference>
<dbReference type="OrthoDB" id="10263272at2759"/>
<evidence type="ECO:0000256" key="6">
    <source>
        <dbReference type="PROSITE-ProRule" id="PRU00221"/>
    </source>
</evidence>
<evidence type="ECO:0000313" key="8">
    <source>
        <dbReference type="EMBL" id="THH19160.1"/>
    </source>
</evidence>
<feature type="repeat" description="WD" evidence="6">
    <location>
        <begin position="293"/>
        <end position="334"/>
    </location>
</feature>
<dbReference type="Proteomes" id="UP000310158">
    <property type="component" value="Unassembled WGS sequence"/>
</dbReference>
<feature type="region of interest" description="Disordered" evidence="7">
    <location>
        <begin position="29"/>
        <end position="52"/>
    </location>
</feature>
<keyword evidence="2" id="KW-0132">Cell division</keyword>
<keyword evidence="4" id="KW-0498">Mitosis</keyword>
<proteinExistence type="predicted"/>
<keyword evidence="9" id="KW-1185">Reference proteome</keyword>
<name>A0A4S4M8G0_9AGAM</name>
<gene>
    <name evidence="8" type="ORF">EW146_g1944</name>
</gene>
<evidence type="ECO:0000313" key="9">
    <source>
        <dbReference type="Proteomes" id="UP000310158"/>
    </source>
</evidence>
<dbReference type="GO" id="GO:0005680">
    <property type="term" value="C:anaphase-promoting complex"/>
    <property type="evidence" value="ECO:0007669"/>
    <property type="project" value="TreeGrafter"/>
</dbReference>
<dbReference type="InterPro" id="IPR001680">
    <property type="entry name" value="WD40_rpt"/>
</dbReference>
<evidence type="ECO:0000256" key="4">
    <source>
        <dbReference type="ARBA" id="ARBA00022776"/>
    </source>
</evidence>
<dbReference type="Pfam" id="PF00400">
    <property type="entry name" value="WD40"/>
    <property type="match status" value="1"/>
</dbReference>
<comment type="caution">
    <text evidence="8">The sequence shown here is derived from an EMBL/GenBank/DDBJ whole genome shotgun (WGS) entry which is preliminary data.</text>
</comment>
<dbReference type="GO" id="GO:0031145">
    <property type="term" value="P:anaphase-promoting complex-dependent catabolic process"/>
    <property type="evidence" value="ECO:0007669"/>
    <property type="project" value="TreeGrafter"/>
</dbReference>
<evidence type="ECO:0000256" key="5">
    <source>
        <dbReference type="ARBA" id="ARBA00023306"/>
    </source>
</evidence>
<keyword evidence="5" id="KW-0131">Cell cycle</keyword>
<sequence>MLNESSSNGSAGASTSLITLVSENVRKRTLSVTTESDENERKRPRQQEFSFTDWRSLLNSQVPIPPSTPRERPERALEIVPGRTLLRRSSRRSISRTSSMVDVSRAGTPFSQSPLSAVSAVAYTTPASSFRSPSVPPTSFPEPSAHKCLKNGKVIIDFSGITDPTLGATWPVSWSHRNILVFGRGNRINLKNLTTNEDVVGLAKVKDHHGSLRLLDCGGEEYPHNVALSTSKGLVQVWDLAAQKMTMSWWTKPVTALKWNGLVLSVGGEKGSIRHFDTRIKETAKMKEQNKKVLRHQSMITALAWNHDGKILGSADNSGVVYCWDSRQNAPLDVGDLIQRRRKMQHVGAVKAVAWCPWSLKMLASGDAAPNGTGTIRLWNINGSTSQNPNPDALELDAQITSLHWSSQCKELLSTHSVSRIVEGPAPVPNSSQQPTMTNCVAVHSYPTLTRVKTEYPAMSAIAGSVLSPNGLKVIFAVPEDKQLKIWDVWGKKKELRRQRSVIEAACAFVCGLVSLQILLKY</sequence>
<dbReference type="EMBL" id="SGPL01000053">
    <property type="protein sequence ID" value="THH19160.1"/>
    <property type="molecule type" value="Genomic_DNA"/>
</dbReference>
<dbReference type="InterPro" id="IPR033010">
    <property type="entry name" value="Cdc20/Fizzy"/>
</dbReference>
<evidence type="ECO:0000256" key="7">
    <source>
        <dbReference type="SAM" id="MobiDB-lite"/>
    </source>
</evidence>
<dbReference type="PANTHER" id="PTHR19918:SF8">
    <property type="entry name" value="FI02843P"/>
    <property type="match status" value="1"/>
</dbReference>
<protein>
    <submittedName>
        <fullName evidence="8">Uncharacterized protein</fullName>
    </submittedName>
</protein>
<evidence type="ECO:0000256" key="1">
    <source>
        <dbReference type="ARBA" id="ARBA00022574"/>
    </source>
</evidence>
<dbReference type="PROSITE" id="PS50082">
    <property type="entry name" value="WD_REPEATS_2"/>
    <property type="match status" value="1"/>
</dbReference>
<dbReference type="GO" id="GO:1905786">
    <property type="term" value="P:positive regulation of anaphase-promoting complex-dependent catabolic process"/>
    <property type="evidence" value="ECO:0007669"/>
    <property type="project" value="TreeGrafter"/>
</dbReference>
<dbReference type="SUPFAM" id="SSF50978">
    <property type="entry name" value="WD40 repeat-like"/>
    <property type="match status" value="1"/>
</dbReference>
<dbReference type="SMART" id="SM00320">
    <property type="entry name" value="WD40"/>
    <property type="match status" value="5"/>
</dbReference>
<dbReference type="GO" id="GO:0010997">
    <property type="term" value="F:anaphase-promoting complex binding"/>
    <property type="evidence" value="ECO:0007669"/>
    <property type="project" value="InterPro"/>
</dbReference>
<keyword evidence="3" id="KW-0677">Repeat</keyword>
<organism evidence="8 9">
    <name type="scientific">Bondarzewia mesenterica</name>
    <dbReference type="NCBI Taxonomy" id="1095465"/>
    <lineage>
        <taxon>Eukaryota</taxon>
        <taxon>Fungi</taxon>
        <taxon>Dikarya</taxon>
        <taxon>Basidiomycota</taxon>
        <taxon>Agaricomycotina</taxon>
        <taxon>Agaricomycetes</taxon>
        <taxon>Russulales</taxon>
        <taxon>Bondarzewiaceae</taxon>
        <taxon>Bondarzewia</taxon>
    </lineage>
</organism>
<accession>A0A4S4M8G0</accession>
<keyword evidence="1 6" id="KW-0853">WD repeat</keyword>
<reference evidence="8 9" key="1">
    <citation type="submission" date="2019-02" db="EMBL/GenBank/DDBJ databases">
        <title>Genome sequencing of the rare red list fungi Bondarzewia mesenterica.</title>
        <authorList>
            <person name="Buettner E."/>
            <person name="Kellner H."/>
        </authorList>
    </citation>
    <scope>NUCLEOTIDE SEQUENCE [LARGE SCALE GENOMIC DNA]</scope>
    <source>
        <strain evidence="8 9">DSM 108281</strain>
    </source>
</reference>
<dbReference type="GO" id="GO:0051301">
    <property type="term" value="P:cell division"/>
    <property type="evidence" value="ECO:0007669"/>
    <property type="project" value="UniProtKB-KW"/>
</dbReference>
<dbReference type="InterPro" id="IPR015943">
    <property type="entry name" value="WD40/YVTN_repeat-like_dom_sf"/>
</dbReference>
<dbReference type="GO" id="GO:1990757">
    <property type="term" value="F:ubiquitin ligase activator activity"/>
    <property type="evidence" value="ECO:0007669"/>
    <property type="project" value="TreeGrafter"/>
</dbReference>
<evidence type="ECO:0000256" key="2">
    <source>
        <dbReference type="ARBA" id="ARBA00022618"/>
    </source>
</evidence>
<dbReference type="Gene3D" id="2.130.10.10">
    <property type="entry name" value="YVTN repeat-like/Quinoprotein amine dehydrogenase"/>
    <property type="match status" value="1"/>
</dbReference>
<evidence type="ECO:0000256" key="3">
    <source>
        <dbReference type="ARBA" id="ARBA00022737"/>
    </source>
</evidence>